<dbReference type="InterPro" id="IPR003594">
    <property type="entry name" value="HATPase_dom"/>
</dbReference>
<dbReference type="Gene3D" id="3.30.450.20">
    <property type="entry name" value="PAS domain"/>
    <property type="match status" value="1"/>
</dbReference>
<dbReference type="Gene3D" id="3.30.565.10">
    <property type="entry name" value="Histidine kinase-like ATPase, C-terminal domain"/>
    <property type="match status" value="1"/>
</dbReference>
<comment type="catalytic activity">
    <reaction evidence="1">
        <text>ATP + protein L-histidine = ADP + protein N-phospho-L-histidine.</text>
        <dbReference type="EC" id="2.7.13.3"/>
    </reaction>
</comment>
<evidence type="ECO:0000256" key="4">
    <source>
        <dbReference type="PROSITE-ProRule" id="PRU00169"/>
    </source>
</evidence>
<dbReference type="EMBL" id="CP060052">
    <property type="protein sequence ID" value="QNE04433.1"/>
    <property type="molecule type" value="Genomic_DNA"/>
</dbReference>
<dbReference type="EC" id="2.7.13.3" evidence="2"/>
<dbReference type="SMART" id="SM00448">
    <property type="entry name" value="REC"/>
    <property type="match status" value="1"/>
</dbReference>
<dbReference type="Pfam" id="PF02518">
    <property type="entry name" value="HATPase_c"/>
    <property type="match status" value="1"/>
</dbReference>
<protein>
    <recommendedName>
        <fullName evidence="2">histidine kinase</fullName>
        <ecNumber evidence="2">2.7.13.3</ecNumber>
    </recommendedName>
</protein>
<dbReference type="Pfam" id="PF00512">
    <property type="entry name" value="HisKA"/>
    <property type="match status" value="1"/>
</dbReference>
<evidence type="ECO:0000259" key="7">
    <source>
        <dbReference type="PROSITE" id="PS50110"/>
    </source>
</evidence>
<dbReference type="SUPFAM" id="SSF52172">
    <property type="entry name" value="CheY-like"/>
    <property type="match status" value="1"/>
</dbReference>
<feature type="modified residue" description="4-aspartylphosphate" evidence="4">
    <location>
        <position position="885"/>
    </location>
</feature>
<keyword evidence="5" id="KW-0472">Membrane</keyword>
<dbReference type="InterPro" id="IPR011006">
    <property type="entry name" value="CheY-like_superfamily"/>
</dbReference>
<dbReference type="SMART" id="SM00388">
    <property type="entry name" value="HisKA"/>
    <property type="match status" value="1"/>
</dbReference>
<feature type="domain" description="Response regulatory" evidence="7">
    <location>
        <begin position="835"/>
        <end position="949"/>
    </location>
</feature>
<keyword evidence="5" id="KW-1133">Transmembrane helix</keyword>
<reference evidence="8 9" key="1">
    <citation type="submission" date="2020-08" db="EMBL/GenBank/DDBJ databases">
        <authorList>
            <person name="Liu G."/>
            <person name="Sun C."/>
        </authorList>
    </citation>
    <scope>NUCLEOTIDE SEQUENCE [LARGE SCALE GENOMIC DNA]</scope>
    <source>
        <strain evidence="8 9">OT19</strain>
    </source>
</reference>
<dbReference type="PROSITE" id="PS50109">
    <property type="entry name" value="HIS_KIN"/>
    <property type="match status" value="1"/>
</dbReference>
<dbReference type="FunFam" id="1.10.287.130:FF:000037">
    <property type="entry name" value="Hybrid sensor histidine kinase/response regulator"/>
    <property type="match status" value="1"/>
</dbReference>
<sequence>MALHAAVCPARGCAGPVRRFHRAAGPDLPRGVPGAADACQCSGRDFGHLRHQSVHLPDLGSRREPRRYVHPRHRCDHRAIRHAGDRGRTAGLAARVVPACRGDGIRIHGAGDRDGGDRLCAVLVGLALVDRAQAVPHHSPPPRNGRHGIGKLSGNTVTGARGLSSWPDWLPVALALVASAVVIQLLTGLWLLTAAYAGAVLVFALALRTLAARNAVPARENLAPPDWSVTVSAIERDNMAAVITDGAGRVVCANTRYGEWFGFDSAPPDLALDDASNERLRKAAREAWRTGACRVESLVGTSGRWHADVRRAGRGQDYLVWELAPVEMVDLGARVTRQLGDKLGKALSRAGIQAAAVNADGEIMGANKDFLRRATGDSESELAGREFVEFLTADDYERIFYAREGTSGEDLRLLHFPIADPDLPVDDSAPSLFLILDGGIRASDSAALPEIEALLALLPLGLAMTDRDGRFLFANKAFRRAAGLEEQGEIPPFPSDLVVREDKGPFADAIRRHAAGSSSAGAMPVRLEASPDEPVTLSLAGVRGLGDAAVLLSLKDTTEETRLKRQVAQATKMQAVGQLAGGVAHDFNNVLTAIIGYCDLMLLRHAPGDSDYDDIQQIKANSNRAASLTRQLLAFSRQQTLRPQVLQLPDVVSEVSNLLKRLIGEKIQLRVDHDRALGAVRADPQQLEQVIINLAVNARDAMMSKSDSDGGVLTISTRRIGPRDVRAMKNEVLPPANYTALVVEDTGTGIPADALGKIFEPFYTTKEMGKGTGLGLSTVYGIVKQSGGYIFADSHPGEGARFAVYLPVHVPVAGSEPARKQAEAEPRAVFGGTGAILLVEDEDTVRAVAERALTRQGYKVTTAKDGEEGLQIVRDGGEFDMVISDVVMPTMDGPAMAREIRELKPDLPVLFMSGYAEEQLRREIDFTGMHFLPKPFSVAQIGKKVGAILGEHAAATKPAETGDGSM</sequence>
<dbReference type="Pfam" id="PF00072">
    <property type="entry name" value="Response_reg"/>
    <property type="match status" value="1"/>
</dbReference>
<dbReference type="PANTHER" id="PTHR43065">
    <property type="entry name" value="SENSOR HISTIDINE KINASE"/>
    <property type="match status" value="1"/>
</dbReference>
<dbReference type="GO" id="GO:0000155">
    <property type="term" value="F:phosphorelay sensor kinase activity"/>
    <property type="evidence" value="ECO:0007669"/>
    <property type="project" value="InterPro"/>
</dbReference>
<keyword evidence="5" id="KW-0812">Transmembrane</keyword>
<accession>A0A7G6VRR8</accession>
<evidence type="ECO:0000259" key="6">
    <source>
        <dbReference type="PROSITE" id="PS50109"/>
    </source>
</evidence>
<keyword evidence="3 4" id="KW-0597">Phosphoprotein</keyword>
<dbReference type="InterPro" id="IPR000014">
    <property type="entry name" value="PAS"/>
</dbReference>
<evidence type="ECO:0000313" key="8">
    <source>
        <dbReference type="EMBL" id="QNE04433.1"/>
    </source>
</evidence>
<organism evidence="8 9">
    <name type="scientific">Croceicoccus marinus</name>
    <dbReference type="NCBI Taxonomy" id="450378"/>
    <lineage>
        <taxon>Bacteria</taxon>
        <taxon>Pseudomonadati</taxon>
        <taxon>Pseudomonadota</taxon>
        <taxon>Alphaproteobacteria</taxon>
        <taxon>Sphingomonadales</taxon>
        <taxon>Erythrobacteraceae</taxon>
        <taxon>Croceicoccus</taxon>
    </lineage>
</organism>
<evidence type="ECO:0000256" key="2">
    <source>
        <dbReference type="ARBA" id="ARBA00012438"/>
    </source>
</evidence>
<feature type="domain" description="Histidine kinase" evidence="6">
    <location>
        <begin position="582"/>
        <end position="810"/>
    </location>
</feature>
<dbReference type="InterPro" id="IPR036890">
    <property type="entry name" value="HATPase_C_sf"/>
</dbReference>
<dbReference type="PROSITE" id="PS50110">
    <property type="entry name" value="RESPONSE_REGULATORY"/>
    <property type="match status" value="1"/>
</dbReference>
<feature type="transmembrane region" description="Helical" evidence="5">
    <location>
        <begin position="193"/>
        <end position="211"/>
    </location>
</feature>
<dbReference type="CDD" id="cd00082">
    <property type="entry name" value="HisKA"/>
    <property type="match status" value="1"/>
</dbReference>
<evidence type="ECO:0000256" key="1">
    <source>
        <dbReference type="ARBA" id="ARBA00000085"/>
    </source>
</evidence>
<gene>
    <name evidence="8" type="ORF">H4O24_10640</name>
</gene>
<dbReference type="SUPFAM" id="SSF47384">
    <property type="entry name" value="Homodimeric domain of signal transducing histidine kinase"/>
    <property type="match status" value="1"/>
</dbReference>
<dbReference type="Gene3D" id="1.10.287.130">
    <property type="match status" value="1"/>
</dbReference>
<evidence type="ECO:0000256" key="5">
    <source>
        <dbReference type="SAM" id="Phobius"/>
    </source>
</evidence>
<dbReference type="InterPro" id="IPR003661">
    <property type="entry name" value="HisK_dim/P_dom"/>
</dbReference>
<dbReference type="Proteomes" id="UP000515297">
    <property type="component" value="Chromosome"/>
</dbReference>
<dbReference type="Gene3D" id="3.40.50.2300">
    <property type="match status" value="1"/>
</dbReference>
<evidence type="ECO:0000313" key="9">
    <source>
        <dbReference type="Proteomes" id="UP000515297"/>
    </source>
</evidence>
<dbReference type="InterPro" id="IPR004358">
    <property type="entry name" value="Sig_transdc_His_kin-like_C"/>
</dbReference>
<dbReference type="Pfam" id="PF08448">
    <property type="entry name" value="PAS_4"/>
    <property type="match status" value="1"/>
</dbReference>
<dbReference type="SUPFAM" id="SSF55874">
    <property type="entry name" value="ATPase domain of HSP90 chaperone/DNA topoisomerase II/histidine kinase"/>
    <property type="match status" value="1"/>
</dbReference>
<evidence type="ECO:0000256" key="3">
    <source>
        <dbReference type="ARBA" id="ARBA00022553"/>
    </source>
</evidence>
<dbReference type="InterPro" id="IPR035965">
    <property type="entry name" value="PAS-like_dom_sf"/>
</dbReference>
<dbReference type="PRINTS" id="PR00344">
    <property type="entry name" value="BCTRLSENSOR"/>
</dbReference>
<name>A0A7G6VRR8_9SPHN</name>
<dbReference type="InterPro" id="IPR036097">
    <property type="entry name" value="HisK_dim/P_sf"/>
</dbReference>
<dbReference type="SUPFAM" id="SSF55785">
    <property type="entry name" value="PYP-like sensor domain (PAS domain)"/>
    <property type="match status" value="1"/>
</dbReference>
<dbReference type="SMART" id="SM00091">
    <property type="entry name" value="PAS"/>
    <property type="match status" value="1"/>
</dbReference>
<dbReference type="PANTHER" id="PTHR43065:SF42">
    <property type="entry name" value="TWO-COMPONENT SENSOR PPRA"/>
    <property type="match status" value="1"/>
</dbReference>
<proteinExistence type="predicted"/>
<dbReference type="InterPro" id="IPR005467">
    <property type="entry name" value="His_kinase_dom"/>
</dbReference>
<dbReference type="InterPro" id="IPR001789">
    <property type="entry name" value="Sig_transdc_resp-reg_receiver"/>
</dbReference>
<dbReference type="AlphaFoldDB" id="A0A7G6VRR8"/>
<dbReference type="SMART" id="SM00387">
    <property type="entry name" value="HATPase_c"/>
    <property type="match status" value="1"/>
</dbReference>
<dbReference type="InterPro" id="IPR013656">
    <property type="entry name" value="PAS_4"/>
</dbReference>